<sequence length="72" mass="8160">MLHFPSLLLSSFPNISTVRGADNKRACKHHHRHHHGRPVGLTASHTLAFLGTCQCQALYRELPNLRAYYLPT</sequence>
<protein>
    <submittedName>
        <fullName evidence="1">Uncharacterized protein</fullName>
    </submittedName>
</protein>
<dbReference type="AlphaFoldDB" id="A0AAD8Q347"/>
<dbReference type="GeneID" id="85441781"/>
<dbReference type="Proteomes" id="UP001230504">
    <property type="component" value="Unassembled WGS sequence"/>
</dbReference>
<keyword evidence="2" id="KW-1185">Reference proteome</keyword>
<dbReference type="RefSeq" id="XP_060415428.1">
    <property type="nucleotide sequence ID" value="XM_060557541.1"/>
</dbReference>
<evidence type="ECO:0000313" key="2">
    <source>
        <dbReference type="Proteomes" id="UP001230504"/>
    </source>
</evidence>
<accession>A0AAD8Q347</accession>
<evidence type="ECO:0000313" key="1">
    <source>
        <dbReference type="EMBL" id="KAK1594207.1"/>
    </source>
</evidence>
<reference evidence="1" key="1">
    <citation type="submission" date="2021-06" db="EMBL/GenBank/DDBJ databases">
        <title>Comparative genomics, transcriptomics and evolutionary studies reveal genomic signatures of adaptation to plant cell wall in hemibiotrophic fungi.</title>
        <authorList>
            <consortium name="DOE Joint Genome Institute"/>
            <person name="Baroncelli R."/>
            <person name="Diaz J.F."/>
            <person name="Benocci T."/>
            <person name="Peng M."/>
            <person name="Battaglia E."/>
            <person name="Haridas S."/>
            <person name="Andreopoulos W."/>
            <person name="Labutti K."/>
            <person name="Pangilinan J."/>
            <person name="Floch G.L."/>
            <person name="Makela M.R."/>
            <person name="Henrissat B."/>
            <person name="Grigoriev I.V."/>
            <person name="Crouch J.A."/>
            <person name="De Vries R.P."/>
            <person name="Sukno S.A."/>
            <person name="Thon M.R."/>
        </authorList>
    </citation>
    <scope>NUCLEOTIDE SEQUENCE</scope>
    <source>
        <strain evidence="1">CBS 125086</strain>
    </source>
</reference>
<gene>
    <name evidence="1" type="ORF">LY79DRAFT_550134</name>
</gene>
<proteinExistence type="predicted"/>
<name>A0AAD8Q347_9PEZI</name>
<dbReference type="EMBL" id="JAHLJV010000021">
    <property type="protein sequence ID" value="KAK1594207.1"/>
    <property type="molecule type" value="Genomic_DNA"/>
</dbReference>
<organism evidence="1 2">
    <name type="scientific">Colletotrichum navitas</name>
    <dbReference type="NCBI Taxonomy" id="681940"/>
    <lineage>
        <taxon>Eukaryota</taxon>
        <taxon>Fungi</taxon>
        <taxon>Dikarya</taxon>
        <taxon>Ascomycota</taxon>
        <taxon>Pezizomycotina</taxon>
        <taxon>Sordariomycetes</taxon>
        <taxon>Hypocreomycetidae</taxon>
        <taxon>Glomerellales</taxon>
        <taxon>Glomerellaceae</taxon>
        <taxon>Colletotrichum</taxon>
        <taxon>Colletotrichum graminicola species complex</taxon>
    </lineage>
</organism>
<comment type="caution">
    <text evidence="1">The sequence shown here is derived from an EMBL/GenBank/DDBJ whole genome shotgun (WGS) entry which is preliminary data.</text>
</comment>